<dbReference type="PANTHER" id="PTHR10658">
    <property type="entry name" value="PHOSPHATIDYLINOSITOL TRANSFER PROTEIN"/>
    <property type="match status" value="1"/>
</dbReference>
<dbReference type="PROSITE" id="PS51043">
    <property type="entry name" value="DDHD"/>
    <property type="match status" value="1"/>
</dbReference>
<dbReference type="InterPro" id="IPR004177">
    <property type="entry name" value="DDHD_dom"/>
</dbReference>
<feature type="compositionally biased region" description="Low complexity" evidence="6">
    <location>
        <begin position="315"/>
        <end position="333"/>
    </location>
</feature>
<dbReference type="Gene3D" id="3.30.530.20">
    <property type="match status" value="1"/>
</dbReference>
<evidence type="ECO:0000256" key="6">
    <source>
        <dbReference type="SAM" id="MobiDB-lite"/>
    </source>
</evidence>
<dbReference type="GO" id="GO:0005737">
    <property type="term" value="C:cytoplasm"/>
    <property type="evidence" value="ECO:0007669"/>
    <property type="project" value="TreeGrafter"/>
</dbReference>
<name>A0A673K823_9TELE</name>
<keyword evidence="4" id="KW-0597">Phosphoprotein</keyword>
<organism evidence="8 9">
    <name type="scientific">Sinocyclocheilus rhinocerous</name>
    <dbReference type="NCBI Taxonomy" id="307959"/>
    <lineage>
        <taxon>Eukaryota</taxon>
        <taxon>Metazoa</taxon>
        <taxon>Chordata</taxon>
        <taxon>Craniata</taxon>
        <taxon>Vertebrata</taxon>
        <taxon>Euteleostomi</taxon>
        <taxon>Actinopterygii</taxon>
        <taxon>Neopterygii</taxon>
        <taxon>Teleostei</taxon>
        <taxon>Ostariophysi</taxon>
        <taxon>Cypriniformes</taxon>
        <taxon>Cyprinidae</taxon>
        <taxon>Cyprininae</taxon>
        <taxon>Sinocyclocheilus</taxon>
    </lineage>
</organism>
<dbReference type="GO" id="GO:0012505">
    <property type="term" value="C:endomembrane system"/>
    <property type="evidence" value="ECO:0007669"/>
    <property type="project" value="UniProtKB-SubCell"/>
</dbReference>
<dbReference type="SMART" id="SM00775">
    <property type="entry name" value="LNS2"/>
    <property type="match status" value="1"/>
</dbReference>
<dbReference type="GO" id="GO:0008526">
    <property type="term" value="F:phosphatidylinositol transfer activity"/>
    <property type="evidence" value="ECO:0007669"/>
    <property type="project" value="TreeGrafter"/>
</dbReference>
<dbReference type="Pfam" id="PF02121">
    <property type="entry name" value="IP_trans"/>
    <property type="match status" value="1"/>
</dbReference>
<dbReference type="FunFam" id="3.40.50.1000:FF:000173">
    <property type="entry name" value="Membrane-associated phosphatidylinositol transfer protein 2"/>
    <property type="match status" value="1"/>
</dbReference>
<keyword evidence="5" id="KW-0106">Calcium</keyword>
<keyword evidence="9" id="KW-1185">Reference proteome</keyword>
<sequence>MLIKEYRIPMPMSVEEYRIAQLYMIQKKSREESEGEGSGVEILENRPYRDGPGGSGQYTHKVYHIGQHIPSWFRSILPKAALRVEEESWNAYPYTRTRYTCPFVEKFSIDIETYYKPDTGCQNDVFNMSSAEKRQRDIDPIDIVNEFIAPHEYLAEEDPKLYKSYKTQRGPLSDDWIVEINNNPGKMPVMCAYKLCKVEFRYWGMQSKIERFIHDVGLRKVMVRAHRQAWCWQDEWYGLTMEDIRQLELETQLALAQKMAQYSCNEEGGENTGAVTSPEKENEAKEAISSIEAEGTTRTMGDTLQARGELTKQWSTSSRSSHSSKRGGSPSRHSISEWRMQSIARDSEDSTDDEFFDAHEDFSDNEEIFAKEITKWSSNDLMDKIETAEAEEAQGTCPKCVPQDCSSQQCLQPSKIHVLILVLHGGNILDTGSGDQNSKQGDVNTISSAFDAVMRVHYPAALGRIAIRPVPCPAVCVEAFSLVSNLSPYSYDEGCLSNSQDHIPLAALPLLATSAPQYQDAVATVIVRANQVYGDFIKSLEGATFTGQVCLIGDCVGGILGFDALCSSNVTTVSDSQNSSRRGSIVSTFLVPAVRTTPKNRCPANAATPPPTSSTPSNSTSLHSSVLRNDPGSRRSSSSTMLEGGGALGKFDFEVSDFFLFGSPLGLVLALRKTVVPSLDVAHLRPACQQVYNLFHPADPSASRLEPLLEKRFHLMPPFSVPRYQRFPLGDGQSALLGKSGEISQSTPQSVSLGFEPSPSLASEPPSPCVPLDIEQVAARWWGTKRIDFALYCPDALTAFPTVALPHLFHASYWESTDAVSFLLRQVMRHENSSILELDGKEVSEFTPSKPREKWIRKRTHVKIRNVTANHRVNDAVFTEDGNQVVTGRFMYGPLDMVTLTGEKVDIHIMTQPPSGEWVYFSTELTNSSGRVFYTIPENRRLSIGVYPVKMVVRGDHTSADSYLTVLPRGTEFVVFSIDGSFAASVSIMGSDPKVRAGAVDVVRHWQDLGYLIVYVTGRPDMQKQRVVAWLSQHNFPHGIVSFCDGLVHDPLRHKANFLKSLITEAHMKIFAAYGSTKDISVYTSLGLPPSQIYIVGRPTKKMQHQCQFIADGYASHLSQLEYNQRSRPAKTGSTRMVLRKGSFGLGGSGDFLRKRNHLLRTISSQPTSSTPPVQIGRPERAQSQSECDRERAERAQRSMSIAAGCWGRTSRLEGGALSPK</sequence>
<dbReference type="PRINTS" id="PR00391">
    <property type="entry name" value="PITRANSFER"/>
</dbReference>
<evidence type="ECO:0000256" key="1">
    <source>
        <dbReference type="ARBA" id="ARBA00004184"/>
    </source>
</evidence>
<feature type="compositionally biased region" description="Low complexity" evidence="6">
    <location>
        <begin position="1163"/>
        <end position="1173"/>
    </location>
</feature>
<evidence type="ECO:0000256" key="4">
    <source>
        <dbReference type="ARBA" id="ARBA00022553"/>
    </source>
</evidence>
<accession>A0A673K823</accession>
<dbReference type="Ensembl" id="ENSSRHT00000063528.1">
    <property type="protein sequence ID" value="ENSSRHP00000061816.1"/>
    <property type="gene ID" value="ENSSRHG00000028660.1"/>
</dbReference>
<dbReference type="InterPro" id="IPR023214">
    <property type="entry name" value="HAD_sf"/>
</dbReference>
<dbReference type="Proteomes" id="UP000472270">
    <property type="component" value="Unassembled WGS sequence"/>
</dbReference>
<dbReference type="FunFam" id="3.30.530.20:FF:000001">
    <property type="entry name" value="Phosphatidylinositol transfer protein membrane associated 2"/>
    <property type="match status" value="1"/>
</dbReference>
<evidence type="ECO:0000313" key="8">
    <source>
        <dbReference type="Ensembl" id="ENSSRHP00000061816.1"/>
    </source>
</evidence>
<dbReference type="InterPro" id="IPR031315">
    <property type="entry name" value="LNS2/PITP"/>
</dbReference>
<comment type="subcellular location">
    <subcellularLocation>
        <location evidence="1">Endomembrane system</location>
        <topology evidence="1">Peripheral membrane protein</topology>
    </subcellularLocation>
</comment>
<evidence type="ECO:0000256" key="3">
    <source>
        <dbReference type="ARBA" id="ARBA00022481"/>
    </source>
</evidence>
<evidence type="ECO:0000256" key="2">
    <source>
        <dbReference type="ARBA" id="ARBA00010316"/>
    </source>
</evidence>
<dbReference type="InterPro" id="IPR055261">
    <property type="entry name" value="PI_transfer_N"/>
</dbReference>
<feature type="region of interest" description="Disordered" evidence="6">
    <location>
        <begin position="34"/>
        <end position="53"/>
    </location>
</feature>
<keyword evidence="3" id="KW-0488">Methylation</keyword>
<dbReference type="InterPro" id="IPR001666">
    <property type="entry name" value="PI_transfer"/>
</dbReference>
<reference evidence="8" key="2">
    <citation type="submission" date="2025-09" db="UniProtKB">
        <authorList>
            <consortium name="Ensembl"/>
        </authorList>
    </citation>
    <scope>IDENTIFICATION</scope>
</reference>
<dbReference type="Pfam" id="PF24695">
    <property type="entry name" value="PITM1-3"/>
    <property type="match status" value="1"/>
</dbReference>
<gene>
    <name evidence="8" type="primary">LOC107722332</name>
</gene>
<dbReference type="GO" id="GO:0031210">
    <property type="term" value="F:phosphatidylcholine binding"/>
    <property type="evidence" value="ECO:0007669"/>
    <property type="project" value="TreeGrafter"/>
</dbReference>
<evidence type="ECO:0000313" key="9">
    <source>
        <dbReference type="Proteomes" id="UP000472270"/>
    </source>
</evidence>
<protein>
    <submittedName>
        <fullName evidence="8">Membrane-associated phosphatidylinositol transfer protein 2-like</fullName>
    </submittedName>
</protein>
<feature type="region of interest" description="Disordered" evidence="6">
    <location>
        <begin position="598"/>
        <end position="641"/>
    </location>
</feature>
<feature type="compositionally biased region" description="Polar residues" evidence="6">
    <location>
        <begin position="742"/>
        <end position="752"/>
    </location>
</feature>
<dbReference type="GO" id="GO:0008525">
    <property type="term" value="F:phosphatidylcholine transporter activity"/>
    <property type="evidence" value="ECO:0007669"/>
    <property type="project" value="TreeGrafter"/>
</dbReference>
<feature type="region of interest" description="Disordered" evidence="6">
    <location>
        <begin position="266"/>
        <end position="338"/>
    </location>
</feature>
<evidence type="ECO:0000259" key="7">
    <source>
        <dbReference type="PROSITE" id="PS51043"/>
    </source>
</evidence>
<dbReference type="GO" id="GO:0035091">
    <property type="term" value="F:phosphatidylinositol binding"/>
    <property type="evidence" value="ECO:0007669"/>
    <property type="project" value="TreeGrafter"/>
</dbReference>
<reference evidence="8" key="1">
    <citation type="submission" date="2025-08" db="UniProtKB">
        <authorList>
            <consortium name="Ensembl"/>
        </authorList>
    </citation>
    <scope>IDENTIFICATION</scope>
</reference>
<dbReference type="AlphaFoldDB" id="A0A673K823"/>
<dbReference type="SMART" id="SM01127">
    <property type="entry name" value="DDHD"/>
    <property type="match status" value="1"/>
</dbReference>
<evidence type="ECO:0000256" key="5">
    <source>
        <dbReference type="ARBA" id="ARBA00022837"/>
    </source>
</evidence>
<feature type="region of interest" description="Disordered" evidence="6">
    <location>
        <begin position="738"/>
        <end position="767"/>
    </location>
</feature>
<dbReference type="Gene3D" id="3.40.50.1000">
    <property type="entry name" value="HAD superfamily/HAD-like"/>
    <property type="match status" value="1"/>
</dbReference>
<dbReference type="Pfam" id="PF24694">
    <property type="entry name" value="LNS2_PITM1-3"/>
    <property type="match status" value="1"/>
</dbReference>
<dbReference type="CDD" id="cd08889">
    <property type="entry name" value="SRPBCC_PITPNM1-2_like"/>
    <property type="match status" value="1"/>
</dbReference>
<dbReference type="GO" id="GO:0046872">
    <property type="term" value="F:metal ion binding"/>
    <property type="evidence" value="ECO:0007669"/>
    <property type="project" value="InterPro"/>
</dbReference>
<dbReference type="PANTHER" id="PTHR10658:SF84">
    <property type="entry name" value="MEMBRANE-ASSOCIATED PHOSPHATIDYLINOSITOL TRANSFER PROTEIN 2"/>
    <property type="match status" value="1"/>
</dbReference>
<feature type="domain" description="DDHD" evidence="7">
    <location>
        <begin position="651"/>
        <end position="829"/>
    </location>
</feature>
<dbReference type="InterPro" id="IPR023393">
    <property type="entry name" value="START-like_dom_sf"/>
</dbReference>
<feature type="compositionally biased region" description="Basic and acidic residues" evidence="6">
    <location>
        <begin position="1187"/>
        <end position="1197"/>
    </location>
</feature>
<dbReference type="SUPFAM" id="SSF56784">
    <property type="entry name" value="HAD-like"/>
    <property type="match status" value="1"/>
</dbReference>
<dbReference type="SUPFAM" id="SSF55961">
    <property type="entry name" value="Bet v1-like"/>
    <property type="match status" value="1"/>
</dbReference>
<comment type="similarity">
    <text evidence="2">Belongs to the PtdIns transfer protein family. PI transfer class IIA subfamily.</text>
</comment>
<feature type="region of interest" description="Disordered" evidence="6">
    <location>
        <begin position="1163"/>
        <end position="1201"/>
    </location>
</feature>
<dbReference type="InterPro" id="IPR036412">
    <property type="entry name" value="HAD-like_sf"/>
</dbReference>
<dbReference type="Pfam" id="PF02862">
    <property type="entry name" value="DDHD"/>
    <property type="match status" value="2"/>
</dbReference>
<proteinExistence type="inferred from homology"/>